<dbReference type="EMBL" id="MW882933">
    <property type="protein sequence ID" value="UGV21575.1"/>
    <property type="molecule type" value="Genomic_DNA"/>
</dbReference>
<protein>
    <submittedName>
        <fullName evidence="3">Uncharacterized protein</fullName>
    </submittedName>
</protein>
<evidence type="ECO:0000256" key="2">
    <source>
        <dbReference type="SAM" id="Phobius"/>
    </source>
</evidence>
<reference evidence="3 4" key="1">
    <citation type="journal article" date="2021" name="Quality assurance and safety of crops and foods">
        <title>Isolation and characterization of broad host-range of bacteriophages infecting Cronobacter sakazakii and its biocontrol potential in dairy products.</title>
        <authorList>
            <person name="Li H."/>
            <person name="Yang X.-J."/>
            <person name="Zhu X.-Y."/>
            <person name="Gao L."/>
            <person name="Rao S.-Q."/>
            <person name="Yuan L."/>
            <person name="Yang Z.-Q."/>
        </authorList>
    </citation>
    <scope>NUCLEOTIDE SEQUENCE [LARGE SCALE GENOMIC DNA]</scope>
</reference>
<keyword evidence="4" id="KW-1185">Reference proteome</keyword>
<evidence type="ECO:0000256" key="1">
    <source>
        <dbReference type="SAM" id="Coils"/>
    </source>
</evidence>
<sequence>MSKKADALNGAKARIVTLERAYEGLEGKYAQLQARAVVAERRFESALSELENKHAELANCRGLNASLIKKLETARIWAVVFGLLLVTTIGTIAGGVFA</sequence>
<keyword evidence="2" id="KW-0472">Membrane</keyword>
<proteinExistence type="predicted"/>
<name>A0AA47PE81_9CAUD</name>
<dbReference type="Proteomes" id="UP001177185">
    <property type="component" value="Segment"/>
</dbReference>
<evidence type="ECO:0000313" key="4">
    <source>
        <dbReference type="Proteomes" id="UP001177185"/>
    </source>
</evidence>
<keyword evidence="1" id="KW-0175">Coiled coil</keyword>
<evidence type="ECO:0000313" key="3">
    <source>
        <dbReference type="EMBL" id="UGV21575.1"/>
    </source>
</evidence>
<keyword evidence="2" id="KW-1133">Transmembrane helix</keyword>
<feature type="transmembrane region" description="Helical" evidence="2">
    <location>
        <begin position="76"/>
        <end position="97"/>
    </location>
</feature>
<keyword evidence="2" id="KW-0812">Transmembrane</keyword>
<feature type="coiled-coil region" evidence="1">
    <location>
        <begin position="8"/>
        <end position="49"/>
    </location>
</feature>
<accession>A0AA47PE81</accession>
<organism evidence="3 4">
    <name type="scientific">Cronobacter phage EspYZU05</name>
    <dbReference type="NCBI Taxonomy" id="2836139"/>
    <lineage>
        <taxon>Viruses</taxon>
        <taxon>Duplodnaviria</taxon>
        <taxon>Heunggongvirae</taxon>
        <taxon>Uroviricota</taxon>
        <taxon>Caudoviricetes</taxon>
        <taxon>Autographivirales</taxon>
        <taxon>Autonotataviridae</taxon>
        <taxon>Melnykvirinae</taxon>
        <taxon>Cronosvirus</taxon>
        <taxon>Cronosvirus EspYZU05</taxon>
    </lineage>
</organism>